<reference evidence="4 5" key="1">
    <citation type="submission" date="2016-07" db="EMBL/GenBank/DDBJ databases">
        <title>Draft genome of the white-rot fungus Obba rivulosa 3A-2.</title>
        <authorList>
            <consortium name="DOE Joint Genome Institute"/>
            <person name="Miettinen O."/>
            <person name="Riley R."/>
            <person name="Acob R."/>
            <person name="Barry K."/>
            <person name="Cullen D."/>
            <person name="De Vries R."/>
            <person name="Hainaut M."/>
            <person name="Hatakka A."/>
            <person name="Henrissat B."/>
            <person name="Hilden K."/>
            <person name="Kuo R."/>
            <person name="Labutti K."/>
            <person name="Lipzen A."/>
            <person name="Makela M.R."/>
            <person name="Sandor L."/>
            <person name="Spatafora J.W."/>
            <person name="Grigoriev I.V."/>
            <person name="Hibbett D.S."/>
        </authorList>
    </citation>
    <scope>NUCLEOTIDE SEQUENCE [LARGE SCALE GENOMIC DNA]</scope>
    <source>
        <strain evidence="4 5">3A-2</strain>
    </source>
</reference>
<dbReference type="Proteomes" id="UP000250043">
    <property type="component" value="Unassembled WGS sequence"/>
</dbReference>
<keyword evidence="5" id="KW-1185">Reference proteome</keyword>
<keyword evidence="2" id="KW-0812">Transmembrane</keyword>
<keyword evidence="2" id="KW-1133">Transmembrane helix</keyword>
<organism evidence="4 5">
    <name type="scientific">Obba rivulosa</name>
    <dbReference type="NCBI Taxonomy" id="1052685"/>
    <lineage>
        <taxon>Eukaryota</taxon>
        <taxon>Fungi</taxon>
        <taxon>Dikarya</taxon>
        <taxon>Basidiomycota</taxon>
        <taxon>Agaricomycotina</taxon>
        <taxon>Agaricomycetes</taxon>
        <taxon>Polyporales</taxon>
        <taxon>Gelatoporiaceae</taxon>
        <taxon>Obba</taxon>
    </lineage>
</organism>
<feature type="transmembrane region" description="Helical" evidence="2">
    <location>
        <begin position="47"/>
        <end position="72"/>
    </location>
</feature>
<feature type="transmembrane region" description="Helical" evidence="2">
    <location>
        <begin position="13"/>
        <end position="35"/>
    </location>
</feature>
<gene>
    <name evidence="4" type="ORF">OBBRIDRAFT_835299</name>
</gene>
<feature type="region of interest" description="Disordered" evidence="1">
    <location>
        <begin position="299"/>
        <end position="321"/>
    </location>
</feature>
<dbReference type="AlphaFoldDB" id="A0A8E2ASG0"/>
<dbReference type="PANTHER" id="PTHR40465">
    <property type="entry name" value="CHROMOSOME 1, WHOLE GENOME SHOTGUN SEQUENCE"/>
    <property type="match status" value="1"/>
</dbReference>
<proteinExistence type="predicted"/>
<accession>A0A8E2ASG0</accession>
<dbReference type="EMBL" id="KV722412">
    <property type="protein sequence ID" value="OCH90093.1"/>
    <property type="molecule type" value="Genomic_DNA"/>
</dbReference>
<sequence length="321" mass="35739">MSAAAPTIDISRLIGPIALGVVINMFFYGIVVLQYAQYQWNRYHDGWLLKLIVNGTFILDTTEVAISMYMIWDYGVNHFNDVGFLGKAPWSFGVVPIFTVPIQHLFAWRIKTVSQSWILFIVISFLSWASGILGLASAIAGLSQSNILQLVRFGPIAEAWLAVTLVCDTVLSGLLFWHFSQNTSEIKKRTDNHISRLIQASVETTIFTAIFVIADLVCFLKWKDTNFHLIFAIPAGRLYTATLYSALNYRSTLREEIAEGPAFLTGGNQFARGFEISTGIKPTEVNIAVEQDVQMDPYVPAPRSSTKKDGLGDSGYSFTPM</sequence>
<evidence type="ECO:0000256" key="2">
    <source>
        <dbReference type="SAM" id="Phobius"/>
    </source>
</evidence>
<feature type="transmembrane region" description="Helical" evidence="2">
    <location>
        <begin position="228"/>
        <end position="247"/>
    </location>
</feature>
<dbReference type="Pfam" id="PF20152">
    <property type="entry name" value="DUF6534"/>
    <property type="match status" value="1"/>
</dbReference>
<dbReference type="OrthoDB" id="2562493at2759"/>
<evidence type="ECO:0000313" key="4">
    <source>
        <dbReference type="EMBL" id="OCH90093.1"/>
    </source>
</evidence>
<feature type="domain" description="DUF6534" evidence="3">
    <location>
        <begin position="165"/>
        <end position="251"/>
    </location>
</feature>
<dbReference type="PANTHER" id="PTHR40465:SF1">
    <property type="entry name" value="DUF6534 DOMAIN-CONTAINING PROTEIN"/>
    <property type="match status" value="1"/>
</dbReference>
<feature type="transmembrane region" description="Helical" evidence="2">
    <location>
        <begin position="159"/>
        <end position="179"/>
    </location>
</feature>
<feature type="transmembrane region" description="Helical" evidence="2">
    <location>
        <begin position="92"/>
        <end position="110"/>
    </location>
</feature>
<feature type="transmembrane region" description="Helical" evidence="2">
    <location>
        <begin position="117"/>
        <end position="139"/>
    </location>
</feature>
<feature type="transmembrane region" description="Helical" evidence="2">
    <location>
        <begin position="200"/>
        <end position="222"/>
    </location>
</feature>
<evidence type="ECO:0000259" key="3">
    <source>
        <dbReference type="Pfam" id="PF20152"/>
    </source>
</evidence>
<dbReference type="InterPro" id="IPR045339">
    <property type="entry name" value="DUF6534"/>
</dbReference>
<keyword evidence="2" id="KW-0472">Membrane</keyword>
<protein>
    <recommendedName>
        <fullName evidence="3">DUF6534 domain-containing protein</fullName>
    </recommendedName>
</protein>
<evidence type="ECO:0000256" key="1">
    <source>
        <dbReference type="SAM" id="MobiDB-lite"/>
    </source>
</evidence>
<name>A0A8E2ASG0_9APHY</name>
<evidence type="ECO:0000313" key="5">
    <source>
        <dbReference type="Proteomes" id="UP000250043"/>
    </source>
</evidence>